<dbReference type="PANTHER" id="PTHR43057:SF1">
    <property type="entry name" value="ARSENICAL-RESISTANCE PROTEIN 3"/>
    <property type="match status" value="1"/>
</dbReference>
<evidence type="ECO:0000256" key="5">
    <source>
        <dbReference type="ARBA" id="ARBA00022692"/>
    </source>
</evidence>
<keyword evidence="7 8" id="KW-0472">Membrane</keyword>
<evidence type="ECO:0000256" key="6">
    <source>
        <dbReference type="ARBA" id="ARBA00022989"/>
    </source>
</evidence>
<comment type="subcellular location">
    <subcellularLocation>
        <location evidence="1">Cell membrane</location>
        <topology evidence="1">Multi-pass membrane protein</topology>
    </subcellularLocation>
</comment>
<name>A0AAD1C0P5_METFU</name>
<organism evidence="9 10">
    <name type="scientific">Metapseudomonas furukawaii</name>
    <name type="common">Pseudomonas furukawaii</name>
    <dbReference type="NCBI Taxonomy" id="1149133"/>
    <lineage>
        <taxon>Bacteria</taxon>
        <taxon>Pseudomonadati</taxon>
        <taxon>Pseudomonadota</taxon>
        <taxon>Gammaproteobacteria</taxon>
        <taxon>Pseudomonadales</taxon>
        <taxon>Pseudomonadaceae</taxon>
        <taxon>Metapseudomonas</taxon>
    </lineage>
</organism>
<protein>
    <submittedName>
        <fullName evidence="9">Arsenical-resistance protein ACR3</fullName>
    </submittedName>
</protein>
<comment type="similarity">
    <text evidence="2">Belongs to the arsenical resistance-3 (ACR3) (TC 2.A.59) family.</text>
</comment>
<dbReference type="GO" id="GO:0015297">
    <property type="term" value="F:antiporter activity"/>
    <property type="evidence" value="ECO:0007669"/>
    <property type="project" value="InterPro"/>
</dbReference>
<dbReference type="GO" id="GO:0005886">
    <property type="term" value="C:plasma membrane"/>
    <property type="evidence" value="ECO:0007669"/>
    <property type="project" value="UniProtKB-SubCell"/>
</dbReference>
<evidence type="ECO:0000313" key="9">
    <source>
        <dbReference type="EMBL" id="BAU74828.1"/>
    </source>
</evidence>
<dbReference type="PANTHER" id="PTHR43057">
    <property type="entry name" value="ARSENITE EFFLUX TRANSPORTER"/>
    <property type="match status" value="1"/>
</dbReference>
<evidence type="ECO:0000256" key="7">
    <source>
        <dbReference type="ARBA" id="ARBA00023136"/>
    </source>
</evidence>
<evidence type="ECO:0000256" key="1">
    <source>
        <dbReference type="ARBA" id="ARBA00004651"/>
    </source>
</evidence>
<evidence type="ECO:0000256" key="8">
    <source>
        <dbReference type="SAM" id="Phobius"/>
    </source>
</evidence>
<feature type="transmembrane region" description="Helical" evidence="8">
    <location>
        <begin position="197"/>
        <end position="222"/>
    </location>
</feature>
<gene>
    <name evidence="9" type="ORF">KF707C_31400</name>
</gene>
<dbReference type="EMBL" id="AP014862">
    <property type="protein sequence ID" value="BAU74828.1"/>
    <property type="molecule type" value="Genomic_DNA"/>
</dbReference>
<feature type="transmembrane region" description="Helical" evidence="8">
    <location>
        <begin position="94"/>
        <end position="114"/>
    </location>
</feature>
<dbReference type="InterPro" id="IPR004706">
    <property type="entry name" value="Arsenical-R_Acr3"/>
</dbReference>
<dbReference type="RefSeq" id="WP_004420055.1">
    <property type="nucleotide sequence ID" value="NZ_AJMR01000045.1"/>
</dbReference>
<evidence type="ECO:0000256" key="3">
    <source>
        <dbReference type="ARBA" id="ARBA00022448"/>
    </source>
</evidence>
<proteinExistence type="inferred from homology"/>
<keyword evidence="6 8" id="KW-1133">Transmembrane helix</keyword>
<keyword evidence="5 8" id="KW-0812">Transmembrane</keyword>
<feature type="transmembrane region" description="Helical" evidence="8">
    <location>
        <begin position="126"/>
        <end position="146"/>
    </location>
</feature>
<reference evidence="9 10" key="2">
    <citation type="journal article" date="2017" name="Int. J. Syst. Evol. Microbiol.">
        <title>Pseudomonas furukawaii sp. nov., a polychlorinated biphenyl-degrading bacterium isolated from biphenyl-contaminated soil in Japan.</title>
        <authorList>
            <person name="Kimura N."/>
            <person name="Watanabe T."/>
            <person name="Suenaga H."/>
            <person name="Fujihara H."/>
            <person name="Futagami T."/>
            <person name="Goto M."/>
            <person name="Hanada S."/>
            <person name="Hirose J."/>
        </authorList>
    </citation>
    <scope>NUCLEOTIDE SEQUENCE [LARGE SCALE GENOMIC DNA]</scope>
    <source>
        <strain evidence="10">DSM 10086 / NBRC 110670 / KF707</strain>
    </source>
</reference>
<dbReference type="Gene3D" id="1.20.1530.20">
    <property type="match status" value="1"/>
</dbReference>
<dbReference type="InterPro" id="IPR038770">
    <property type="entry name" value="Na+/solute_symporter_sf"/>
</dbReference>
<keyword evidence="10" id="KW-1185">Reference proteome</keyword>
<feature type="transmembrane region" description="Helical" evidence="8">
    <location>
        <begin position="68"/>
        <end position="88"/>
    </location>
</feature>
<evidence type="ECO:0000313" key="10">
    <source>
        <dbReference type="Proteomes" id="UP000218554"/>
    </source>
</evidence>
<feature type="transmembrane region" description="Helical" evidence="8">
    <location>
        <begin position="166"/>
        <end position="185"/>
    </location>
</feature>
<accession>A0AAD1C0P5</accession>
<evidence type="ECO:0000256" key="4">
    <source>
        <dbReference type="ARBA" id="ARBA00022475"/>
    </source>
</evidence>
<dbReference type="GO" id="GO:0015105">
    <property type="term" value="F:arsenite transmembrane transporter activity"/>
    <property type="evidence" value="ECO:0007669"/>
    <property type="project" value="TreeGrafter"/>
</dbReference>
<feature type="transmembrane region" description="Helical" evidence="8">
    <location>
        <begin position="234"/>
        <end position="253"/>
    </location>
</feature>
<dbReference type="Proteomes" id="UP000218554">
    <property type="component" value="Chromosome"/>
</dbReference>
<dbReference type="Pfam" id="PF01758">
    <property type="entry name" value="SBF"/>
    <property type="match status" value="1"/>
</dbReference>
<reference evidence="10" key="1">
    <citation type="submission" date="2015-05" db="EMBL/GenBank/DDBJ databases">
        <title>Draft genome sequencing of a biphenyl-degrading bacterium, Pseudomonas balearica KF707 (=NBRC110670).</title>
        <authorList>
            <person name="Kimura N."/>
            <person name="Hirose J."/>
            <person name="Watanabe T."/>
            <person name="Suenaga H."/>
            <person name="Fujihara H."/>
            <person name="Noguchi M."/>
            <person name="Hashimoto M."/>
            <person name="Shimodaira J."/>
            <person name="Tsuchikane K."/>
            <person name="Hosoyama A."/>
            <person name="Yamazoe A."/>
            <person name="Fujita N."/>
            <person name="Furukawa K."/>
        </authorList>
    </citation>
    <scope>NUCLEOTIDE SEQUENCE [LARGE SCALE GENOMIC DNA]</scope>
    <source>
        <strain evidence="10">DSM 10086 / NBRC 110670 / KF707</strain>
    </source>
</reference>
<dbReference type="KEGG" id="pfuw:KF707C_31400"/>
<dbReference type="InterPro" id="IPR002657">
    <property type="entry name" value="BilAc:Na_symport/Acr3"/>
</dbReference>
<feature type="transmembrane region" description="Helical" evidence="8">
    <location>
        <begin position="38"/>
        <end position="56"/>
    </location>
</feature>
<evidence type="ECO:0000256" key="2">
    <source>
        <dbReference type="ARBA" id="ARBA00010110"/>
    </source>
</evidence>
<keyword evidence="3" id="KW-0813">Transport</keyword>
<dbReference type="GO" id="GO:0015104">
    <property type="term" value="F:antimonite transmembrane transporter activity"/>
    <property type="evidence" value="ECO:0007669"/>
    <property type="project" value="TreeGrafter"/>
</dbReference>
<dbReference type="AlphaFoldDB" id="A0AAD1C0P5"/>
<feature type="transmembrane region" description="Helical" evidence="8">
    <location>
        <begin position="12"/>
        <end position="32"/>
    </location>
</feature>
<sequence length="323" mass="33899">MSRDSLERHQIPIYFLAVILAALLGLALPSAGAGLEPWVTPAIAVLMYAMFLQIPFLHLREGLASRPFVAALLLANFVLVPLLVWGLTRTLSDQPAILAGALLVLLTPCIDYVVVFTHLGKGDSRLMLAATPILLLLQMVLLPLYLGLMLGGASGVVVAAGPFVEAFLALIVAPLVLALLTESLAGRSALVSRWTALWAWLPVPAMALVLVVVVGSQIAAVVADLERLLPVVPVYLGFLLLAPPLGALAARLFKLPAGPARAVTFSASTRNSLVVLPLALALPEDIRGLAAAAVITQTLVELVGELIYIRAIPALVGRGRSAA</sequence>
<keyword evidence="4" id="KW-1003">Cell membrane</keyword>